<dbReference type="NCBIfam" id="TIGR00051">
    <property type="entry name" value="YbgC/FadM family acyl-CoA thioesterase"/>
    <property type="match status" value="1"/>
</dbReference>
<gene>
    <name evidence="3" type="ORF">Bccel_4739</name>
</gene>
<dbReference type="CDD" id="cd00586">
    <property type="entry name" value="4HBT"/>
    <property type="match status" value="1"/>
</dbReference>
<dbReference type="eggNOG" id="COG0824">
    <property type="taxonomic scope" value="Bacteria"/>
</dbReference>
<dbReference type="EMBL" id="LGTC01000001">
    <property type="protein sequence ID" value="KNY29465.1"/>
    <property type="molecule type" value="Genomic_DNA"/>
</dbReference>
<keyword evidence="2" id="KW-0378">Hydrolase</keyword>
<dbReference type="AlphaFoldDB" id="A0A0L6JUY5"/>
<dbReference type="PIRSF" id="PIRSF003230">
    <property type="entry name" value="YbgC"/>
    <property type="match status" value="1"/>
</dbReference>
<dbReference type="InterPro" id="IPR029069">
    <property type="entry name" value="HotDog_dom_sf"/>
</dbReference>
<dbReference type="PATRIC" id="fig|398512.5.peg.4968"/>
<keyword evidence="4" id="KW-1185">Reference proteome</keyword>
<evidence type="ECO:0000256" key="2">
    <source>
        <dbReference type="ARBA" id="ARBA00022801"/>
    </source>
</evidence>
<proteinExistence type="inferred from homology"/>
<dbReference type="Pfam" id="PF13279">
    <property type="entry name" value="4HBT_2"/>
    <property type="match status" value="1"/>
</dbReference>
<evidence type="ECO:0000313" key="4">
    <source>
        <dbReference type="Proteomes" id="UP000036923"/>
    </source>
</evidence>
<dbReference type="SUPFAM" id="SSF54637">
    <property type="entry name" value="Thioesterase/thiol ester dehydrase-isomerase"/>
    <property type="match status" value="1"/>
</dbReference>
<dbReference type="InterPro" id="IPR006684">
    <property type="entry name" value="YbgC/YbaW"/>
</dbReference>
<accession>A0A0L6JUY5</accession>
<comment type="caution">
    <text evidence="3">The sequence shown here is derived from an EMBL/GenBank/DDBJ whole genome shotgun (WGS) entry which is preliminary data.</text>
</comment>
<dbReference type="GO" id="GO:0047617">
    <property type="term" value="F:fatty acyl-CoA hydrolase activity"/>
    <property type="evidence" value="ECO:0007669"/>
    <property type="project" value="TreeGrafter"/>
</dbReference>
<protein>
    <submittedName>
        <fullName evidence="3">4-hydroxybenzoyl-CoA thioesterase</fullName>
    </submittedName>
</protein>
<evidence type="ECO:0000256" key="1">
    <source>
        <dbReference type="ARBA" id="ARBA00005953"/>
    </source>
</evidence>
<dbReference type="PANTHER" id="PTHR31793">
    <property type="entry name" value="4-HYDROXYBENZOYL-COA THIOESTERASE FAMILY MEMBER"/>
    <property type="match status" value="1"/>
</dbReference>
<dbReference type="Gene3D" id="3.10.129.10">
    <property type="entry name" value="Hotdog Thioesterase"/>
    <property type="match status" value="1"/>
</dbReference>
<evidence type="ECO:0000313" key="3">
    <source>
        <dbReference type="EMBL" id="KNY29465.1"/>
    </source>
</evidence>
<organism evidence="3 4">
    <name type="scientific">Pseudobacteroides cellulosolvens ATCC 35603 = DSM 2933</name>
    <dbReference type="NCBI Taxonomy" id="398512"/>
    <lineage>
        <taxon>Bacteria</taxon>
        <taxon>Bacillati</taxon>
        <taxon>Bacillota</taxon>
        <taxon>Clostridia</taxon>
        <taxon>Eubacteriales</taxon>
        <taxon>Oscillospiraceae</taxon>
        <taxon>Pseudobacteroides</taxon>
    </lineage>
</organism>
<sequence>MIISETEFTARYGETDQMGIIHHSNYPVWFEAGRTGFFKKIGVWYSKIEEKGVLLPLTDLSCSYISPARYEDEIVIKTKLVEMSCVRLIFHYEGLNKDSGKLIATGATSHAWTDKSLKPLNIQKRIPELYQALVEALKD</sequence>
<dbReference type="PANTHER" id="PTHR31793:SF27">
    <property type="entry name" value="NOVEL THIOESTERASE SUPERFAMILY DOMAIN AND SAPOSIN A-TYPE DOMAIN CONTAINING PROTEIN (0610012H03RIK)"/>
    <property type="match status" value="1"/>
</dbReference>
<dbReference type="OrthoDB" id="9800856at2"/>
<dbReference type="InterPro" id="IPR050563">
    <property type="entry name" value="4-hydroxybenzoyl-CoA_TE"/>
</dbReference>
<dbReference type="STRING" id="398512.Bccel_4739"/>
<dbReference type="Proteomes" id="UP000036923">
    <property type="component" value="Unassembled WGS sequence"/>
</dbReference>
<dbReference type="RefSeq" id="WP_036935522.1">
    <property type="nucleotide sequence ID" value="NZ_JQKC01000001.1"/>
</dbReference>
<name>A0A0L6JUY5_9FIRM</name>
<reference evidence="4" key="1">
    <citation type="submission" date="2015-07" db="EMBL/GenBank/DDBJ databases">
        <title>Near-Complete Genome Sequence of the Cellulolytic Bacterium Bacteroides (Pseudobacteroides) cellulosolvens ATCC 35603.</title>
        <authorList>
            <person name="Dassa B."/>
            <person name="Utturkar S.M."/>
            <person name="Klingeman D.M."/>
            <person name="Hurt R.A."/>
            <person name="Keller M."/>
            <person name="Xu J."/>
            <person name="Reddy Y.H.K."/>
            <person name="Borovok I."/>
            <person name="Grinberg I.R."/>
            <person name="Lamed R."/>
            <person name="Zhivin O."/>
            <person name="Bayer E.A."/>
            <person name="Brown S.D."/>
        </authorList>
    </citation>
    <scope>NUCLEOTIDE SEQUENCE [LARGE SCALE GENOMIC DNA]</scope>
    <source>
        <strain evidence="4">DSM 2933</strain>
    </source>
</reference>
<comment type="similarity">
    <text evidence="1">Belongs to the 4-hydroxybenzoyl-CoA thioesterase family.</text>
</comment>